<accession>A0A117NVJ6</accession>
<proteinExistence type="predicted"/>
<sequence length="333" mass="34695">MPKRFTPYAAAAIVTATVLVSAPSASAAGHTPRPVVTQVKTVAEFDFAAGDAPENITVNPDNSVTLSMLGAVAEKAPRLVKVTPSGHRTVLATGHEGDRITGNTRGSDGTVYYNVWSDDAARSGVWKLPVGGSPQRLAALPTDGLPNGLALNPVGRTLYVADSLNSTIWAVPASGGQAKAWLTDPALAPTPDASLKLGVNGLRIHNGAIWVSNFNKATLSKVPVTADGTPGRINTVTNKLTSVDDFAFLNEHSDVVFAARHEPTAQITVVYPNGTTKTALTAKDGLASPTSAAVKGNRLYITNAGLNAPHDSRLQRGTLNPSQLLTHSGPQHR</sequence>
<dbReference type="Proteomes" id="UP000054024">
    <property type="component" value="Unassembled WGS sequence"/>
</dbReference>
<protein>
    <recommendedName>
        <fullName evidence="5">SMP-30/Gluconolactonase/LRE-like region domain-containing protein</fullName>
    </recommendedName>
</protein>
<name>A0A117NVJ6_9ACTN</name>
<gene>
    <name evidence="3" type="ORF">AQI70_34020</name>
</gene>
<reference evidence="3 4" key="1">
    <citation type="submission" date="2015-10" db="EMBL/GenBank/DDBJ databases">
        <title>Draft genome sequence of Streptomyces curacoi DSM 40107, type strain for the species Streptomyces curacoi.</title>
        <authorList>
            <person name="Ruckert C."/>
            <person name="Winkler A."/>
            <person name="Kalinowski J."/>
            <person name="Kampfer P."/>
            <person name="Glaeser S."/>
        </authorList>
    </citation>
    <scope>NUCLEOTIDE SEQUENCE [LARGE SCALE GENOMIC DNA]</scope>
    <source>
        <strain evidence="3 4">DSM 40107</strain>
    </source>
</reference>
<dbReference type="InterPro" id="IPR052998">
    <property type="entry name" value="Hetero-Diels-Alderase-like"/>
</dbReference>
<dbReference type="AlphaFoldDB" id="A0A117NVJ6"/>
<evidence type="ECO:0000313" key="3">
    <source>
        <dbReference type="EMBL" id="KUM68211.1"/>
    </source>
</evidence>
<evidence type="ECO:0000313" key="4">
    <source>
        <dbReference type="Proteomes" id="UP000054024"/>
    </source>
</evidence>
<feature type="compositionally biased region" description="Polar residues" evidence="1">
    <location>
        <begin position="315"/>
        <end position="333"/>
    </location>
</feature>
<comment type="caution">
    <text evidence="3">The sequence shown here is derived from an EMBL/GenBank/DDBJ whole genome shotgun (WGS) entry which is preliminary data.</text>
</comment>
<feature type="region of interest" description="Disordered" evidence="1">
    <location>
        <begin position="310"/>
        <end position="333"/>
    </location>
</feature>
<dbReference type="Gene3D" id="2.120.10.30">
    <property type="entry name" value="TolB, C-terminal domain"/>
    <property type="match status" value="1"/>
</dbReference>
<evidence type="ECO:0008006" key="5">
    <source>
        <dbReference type="Google" id="ProtNLM"/>
    </source>
</evidence>
<organism evidence="3 4">
    <name type="scientific">Streptomyces curacoi</name>
    <dbReference type="NCBI Taxonomy" id="146536"/>
    <lineage>
        <taxon>Bacteria</taxon>
        <taxon>Bacillati</taxon>
        <taxon>Actinomycetota</taxon>
        <taxon>Actinomycetes</taxon>
        <taxon>Kitasatosporales</taxon>
        <taxon>Streptomycetaceae</taxon>
        <taxon>Streptomyces</taxon>
    </lineage>
</organism>
<dbReference type="EMBL" id="LMWJ01000032">
    <property type="protein sequence ID" value="KUM68211.1"/>
    <property type="molecule type" value="Genomic_DNA"/>
</dbReference>
<dbReference type="SUPFAM" id="SSF63829">
    <property type="entry name" value="Calcium-dependent phosphotriesterase"/>
    <property type="match status" value="1"/>
</dbReference>
<dbReference type="InterPro" id="IPR011042">
    <property type="entry name" value="6-blade_b-propeller_TolB-like"/>
</dbReference>
<keyword evidence="2" id="KW-0732">Signal</keyword>
<evidence type="ECO:0000256" key="2">
    <source>
        <dbReference type="SAM" id="SignalP"/>
    </source>
</evidence>
<keyword evidence="4" id="KW-1185">Reference proteome</keyword>
<feature type="chain" id="PRO_5007152372" description="SMP-30/Gluconolactonase/LRE-like region domain-containing protein" evidence="2">
    <location>
        <begin position="28"/>
        <end position="333"/>
    </location>
</feature>
<feature type="signal peptide" evidence="2">
    <location>
        <begin position="1"/>
        <end position="27"/>
    </location>
</feature>
<evidence type="ECO:0000256" key="1">
    <source>
        <dbReference type="SAM" id="MobiDB-lite"/>
    </source>
</evidence>
<dbReference type="OrthoDB" id="9768084at2"/>
<dbReference type="PANTHER" id="PTHR42060:SF1">
    <property type="entry name" value="NHL REPEAT-CONTAINING PROTEIN"/>
    <property type="match status" value="1"/>
</dbReference>
<dbReference type="PANTHER" id="PTHR42060">
    <property type="entry name" value="NHL REPEAT-CONTAINING PROTEIN-RELATED"/>
    <property type="match status" value="1"/>
</dbReference>
<dbReference type="STRING" id="146536.AQI70_34020"/>
<dbReference type="RefSeq" id="WP_062156298.1">
    <property type="nucleotide sequence ID" value="NZ_KQ947996.1"/>
</dbReference>